<keyword evidence="1" id="KW-1133">Transmembrane helix</keyword>
<feature type="transmembrane region" description="Helical" evidence="1">
    <location>
        <begin position="20"/>
        <end position="36"/>
    </location>
</feature>
<gene>
    <name evidence="2" type="ORF">AM1BK_29950</name>
</gene>
<name>A0ABQ3N411_9BACI</name>
<keyword evidence="3" id="KW-1185">Reference proteome</keyword>
<keyword evidence="1" id="KW-0812">Transmembrane</keyword>
<accession>A0ABQ3N411</accession>
<evidence type="ECO:0000313" key="3">
    <source>
        <dbReference type="Proteomes" id="UP000637074"/>
    </source>
</evidence>
<evidence type="ECO:0008006" key="4">
    <source>
        <dbReference type="Google" id="ProtNLM"/>
    </source>
</evidence>
<protein>
    <recommendedName>
        <fullName evidence="4">Transposase</fullName>
    </recommendedName>
</protein>
<proteinExistence type="predicted"/>
<evidence type="ECO:0000256" key="1">
    <source>
        <dbReference type="SAM" id="Phobius"/>
    </source>
</evidence>
<dbReference type="Proteomes" id="UP000637074">
    <property type="component" value="Unassembled WGS sequence"/>
</dbReference>
<sequence>MTKQYIFLSAIEQLKENYRAALFCFTTMIILLKPLAKLWRFPGNRQNHLSRGKVNLKKSYKEKGDKCHG</sequence>
<comment type="caution">
    <text evidence="2">The sequence shown here is derived from an EMBL/GenBank/DDBJ whole genome shotgun (WGS) entry which is preliminary data.</text>
</comment>
<organism evidence="2 3">
    <name type="scientific">Neobacillus kokaensis</name>
    <dbReference type="NCBI Taxonomy" id="2759023"/>
    <lineage>
        <taxon>Bacteria</taxon>
        <taxon>Bacillati</taxon>
        <taxon>Bacillota</taxon>
        <taxon>Bacilli</taxon>
        <taxon>Bacillales</taxon>
        <taxon>Bacillaceae</taxon>
        <taxon>Neobacillus</taxon>
    </lineage>
</organism>
<keyword evidence="1" id="KW-0472">Membrane</keyword>
<dbReference type="EMBL" id="BNDS01000012">
    <property type="protein sequence ID" value="GHH99452.1"/>
    <property type="molecule type" value="Genomic_DNA"/>
</dbReference>
<reference evidence="2 3" key="1">
    <citation type="journal article" date="2022" name="Int. J. Syst. Evol. Microbiol.">
        <title>Neobacillus kokaensis sp. nov., isolated from soil.</title>
        <authorList>
            <person name="Yuki K."/>
            <person name="Matsubara H."/>
            <person name="Yamaguchi S."/>
        </authorList>
    </citation>
    <scope>NUCLEOTIDE SEQUENCE [LARGE SCALE GENOMIC DNA]</scope>
    <source>
        <strain evidence="2 3">LOB 377</strain>
    </source>
</reference>
<evidence type="ECO:0000313" key="2">
    <source>
        <dbReference type="EMBL" id="GHH99452.1"/>
    </source>
</evidence>